<dbReference type="Pfam" id="PF06985">
    <property type="entry name" value="HET"/>
    <property type="match status" value="1"/>
</dbReference>
<organism evidence="2 3">
    <name type="scientific">Lophiotrema nucula</name>
    <dbReference type="NCBI Taxonomy" id="690887"/>
    <lineage>
        <taxon>Eukaryota</taxon>
        <taxon>Fungi</taxon>
        <taxon>Dikarya</taxon>
        <taxon>Ascomycota</taxon>
        <taxon>Pezizomycotina</taxon>
        <taxon>Dothideomycetes</taxon>
        <taxon>Pleosporomycetidae</taxon>
        <taxon>Pleosporales</taxon>
        <taxon>Lophiotremataceae</taxon>
        <taxon>Lophiotrema</taxon>
    </lineage>
</organism>
<evidence type="ECO:0000313" key="2">
    <source>
        <dbReference type="EMBL" id="KAF2108985.1"/>
    </source>
</evidence>
<name>A0A6A5YPD8_9PLEO</name>
<evidence type="ECO:0000313" key="3">
    <source>
        <dbReference type="Proteomes" id="UP000799770"/>
    </source>
</evidence>
<dbReference type="PANTHER" id="PTHR24148">
    <property type="entry name" value="ANKYRIN REPEAT DOMAIN-CONTAINING PROTEIN 39 HOMOLOG-RELATED"/>
    <property type="match status" value="1"/>
</dbReference>
<sequence>MIRLLRLKSRAHSPYITCEILHCNIENDYDYIALSYAWGPEGENECILVDGCLCTISAHLTGALQHLQKDDEDCLYWIDQLCINQADDEEKSDQVYRMGSIYERAQCVVVWLGKPDDDSDLLMVFFGIL</sequence>
<protein>
    <submittedName>
        <fullName evidence="2">Heterokaryon incompatibility protein-domain-containing protein</fullName>
    </submittedName>
</protein>
<evidence type="ECO:0000259" key="1">
    <source>
        <dbReference type="Pfam" id="PF06985"/>
    </source>
</evidence>
<dbReference type="InterPro" id="IPR010730">
    <property type="entry name" value="HET"/>
</dbReference>
<reference evidence="2" key="1">
    <citation type="journal article" date="2020" name="Stud. Mycol.">
        <title>101 Dothideomycetes genomes: a test case for predicting lifestyles and emergence of pathogens.</title>
        <authorList>
            <person name="Haridas S."/>
            <person name="Albert R."/>
            <person name="Binder M."/>
            <person name="Bloem J."/>
            <person name="Labutti K."/>
            <person name="Salamov A."/>
            <person name="Andreopoulos B."/>
            <person name="Baker S."/>
            <person name="Barry K."/>
            <person name="Bills G."/>
            <person name="Bluhm B."/>
            <person name="Cannon C."/>
            <person name="Castanera R."/>
            <person name="Culley D."/>
            <person name="Daum C."/>
            <person name="Ezra D."/>
            <person name="Gonzalez J."/>
            <person name="Henrissat B."/>
            <person name="Kuo A."/>
            <person name="Liang C."/>
            <person name="Lipzen A."/>
            <person name="Lutzoni F."/>
            <person name="Magnuson J."/>
            <person name="Mondo S."/>
            <person name="Nolan M."/>
            <person name="Ohm R."/>
            <person name="Pangilinan J."/>
            <person name="Park H.-J."/>
            <person name="Ramirez L."/>
            <person name="Alfaro M."/>
            <person name="Sun H."/>
            <person name="Tritt A."/>
            <person name="Yoshinaga Y."/>
            <person name="Zwiers L.-H."/>
            <person name="Turgeon B."/>
            <person name="Goodwin S."/>
            <person name="Spatafora J."/>
            <person name="Crous P."/>
            <person name="Grigoriev I."/>
        </authorList>
    </citation>
    <scope>NUCLEOTIDE SEQUENCE</scope>
    <source>
        <strain evidence="2">CBS 627.86</strain>
    </source>
</reference>
<dbReference type="Proteomes" id="UP000799770">
    <property type="component" value="Unassembled WGS sequence"/>
</dbReference>
<dbReference type="EMBL" id="ML977344">
    <property type="protein sequence ID" value="KAF2108985.1"/>
    <property type="molecule type" value="Genomic_DNA"/>
</dbReference>
<accession>A0A6A5YPD8</accession>
<feature type="domain" description="Heterokaryon incompatibility" evidence="1">
    <location>
        <begin position="31"/>
        <end position="121"/>
    </location>
</feature>
<dbReference type="OrthoDB" id="2157530at2759"/>
<dbReference type="InterPro" id="IPR052895">
    <property type="entry name" value="HetReg/Transcr_Mod"/>
</dbReference>
<proteinExistence type="predicted"/>
<dbReference type="AlphaFoldDB" id="A0A6A5YPD8"/>
<feature type="non-terminal residue" evidence="2">
    <location>
        <position position="129"/>
    </location>
</feature>
<keyword evidence="3" id="KW-1185">Reference proteome</keyword>
<gene>
    <name evidence="2" type="ORF">BDV96DRAFT_503671</name>
</gene>
<dbReference type="PANTHER" id="PTHR24148:SF73">
    <property type="entry name" value="HET DOMAIN PROTEIN (AFU_ORTHOLOGUE AFUA_8G01020)"/>
    <property type="match status" value="1"/>
</dbReference>